<accession>A0A7W6HI55</accession>
<feature type="region of interest" description="Disordered" evidence="2">
    <location>
        <begin position="412"/>
        <end position="451"/>
    </location>
</feature>
<dbReference type="PANTHER" id="PTHR22550:SF14">
    <property type="entry name" value="VWFA DOMAIN-CONTAINING PROTEIN"/>
    <property type="match status" value="1"/>
</dbReference>
<sequence length="483" mass="52609">MPVIGLIWFFVRHRASRPVQETEGIASHLRKALTVGGRRKGHVLPIDGVALGLMLAALGAAGPTWSRMPDPFVAQTAPLVVALKVTSSMTDDDLAPTRLERAKQKIRDLLELRAGGRTALIAYAGSAHSVVPMTEDPGVVRPYLQGLTPDVMPKDGADAAAALELARSTLAKENSLGGILFVADSVDTADVNALGNIEGTSLALLAMLPEGVNDQGMDRLSIPVVRVTPDDDDVHTLEGTLNAAYERALTEEGSQPWDDRGWMLGWPAALLGLLWFRHGWTMRWSFLLALCIGMMPSPPAHAEGIADWFLTLDQQGRLAYQRKDYDRAAELFADPMWKGEALYRDGQYSEAAKVFARLDTADAAFHAGMAHLRGREYREGIAAFETALERDPNFPGAAENLETAKEILDYVETSREQSDTGEESGEGADDIVLDNEDARGADTQIQSGDEGELLTADQWMNTVDTDPGDFLRQRFAIEDATRQ</sequence>
<evidence type="ECO:0000259" key="3">
    <source>
        <dbReference type="Pfam" id="PF13519"/>
    </source>
</evidence>
<evidence type="ECO:0000256" key="1">
    <source>
        <dbReference type="PROSITE-ProRule" id="PRU00339"/>
    </source>
</evidence>
<feature type="compositionally biased region" description="Acidic residues" evidence="2">
    <location>
        <begin position="419"/>
        <end position="435"/>
    </location>
</feature>
<comment type="caution">
    <text evidence="4">The sequence shown here is derived from an EMBL/GenBank/DDBJ whole genome shotgun (WGS) entry which is preliminary data.</text>
</comment>
<dbReference type="Gene3D" id="1.25.40.10">
    <property type="entry name" value="Tetratricopeptide repeat domain"/>
    <property type="match status" value="1"/>
</dbReference>
<dbReference type="InterPro" id="IPR019734">
    <property type="entry name" value="TPR_rpt"/>
</dbReference>
<dbReference type="Proteomes" id="UP000588647">
    <property type="component" value="Unassembled WGS sequence"/>
</dbReference>
<reference evidence="4 5" key="1">
    <citation type="submission" date="2020-08" db="EMBL/GenBank/DDBJ databases">
        <title>Genomic Encyclopedia of Type Strains, Phase IV (KMG-IV): sequencing the most valuable type-strain genomes for metagenomic binning, comparative biology and taxonomic classification.</title>
        <authorList>
            <person name="Goeker M."/>
        </authorList>
    </citation>
    <scope>NUCLEOTIDE SEQUENCE [LARGE SCALE GENOMIC DNA]</scope>
    <source>
        <strain evidence="4 5">DSM 103570</strain>
    </source>
</reference>
<evidence type="ECO:0000313" key="4">
    <source>
        <dbReference type="EMBL" id="MBB4005632.1"/>
    </source>
</evidence>
<keyword evidence="1" id="KW-0802">TPR repeat</keyword>
<dbReference type="SUPFAM" id="SSF53300">
    <property type="entry name" value="vWA-like"/>
    <property type="match status" value="1"/>
</dbReference>
<gene>
    <name evidence="4" type="ORF">GGR03_004734</name>
</gene>
<dbReference type="PANTHER" id="PTHR22550">
    <property type="entry name" value="SPORE GERMINATION PROTEIN"/>
    <property type="match status" value="1"/>
</dbReference>
<keyword evidence="5" id="KW-1185">Reference proteome</keyword>
<feature type="repeat" description="TPR" evidence="1">
    <location>
        <begin position="361"/>
        <end position="394"/>
    </location>
</feature>
<dbReference type="SUPFAM" id="SSF48452">
    <property type="entry name" value="TPR-like"/>
    <property type="match status" value="1"/>
</dbReference>
<dbReference type="InterPro" id="IPR036465">
    <property type="entry name" value="vWFA_dom_sf"/>
</dbReference>
<dbReference type="InterPro" id="IPR002035">
    <property type="entry name" value="VWF_A"/>
</dbReference>
<evidence type="ECO:0000313" key="5">
    <source>
        <dbReference type="Proteomes" id="UP000588647"/>
    </source>
</evidence>
<proteinExistence type="predicted"/>
<dbReference type="RefSeq" id="WP_210292272.1">
    <property type="nucleotide sequence ID" value="NZ_JAAAMM010000007.1"/>
</dbReference>
<dbReference type="InterPro" id="IPR011990">
    <property type="entry name" value="TPR-like_helical_dom_sf"/>
</dbReference>
<feature type="domain" description="VWFA" evidence="3">
    <location>
        <begin position="80"/>
        <end position="184"/>
    </location>
</feature>
<dbReference type="Pfam" id="PF13519">
    <property type="entry name" value="VWA_2"/>
    <property type="match status" value="1"/>
</dbReference>
<dbReference type="PROSITE" id="PS50005">
    <property type="entry name" value="TPR"/>
    <property type="match status" value="1"/>
</dbReference>
<dbReference type="EMBL" id="JACIEM010000007">
    <property type="protein sequence ID" value="MBB4005632.1"/>
    <property type="molecule type" value="Genomic_DNA"/>
</dbReference>
<dbReference type="InterPro" id="IPR050768">
    <property type="entry name" value="UPF0353/GerABKA_families"/>
</dbReference>
<dbReference type="AlphaFoldDB" id="A0A7W6HI55"/>
<protein>
    <submittedName>
        <fullName evidence="4">Ca-activated chloride channel family protein</fullName>
    </submittedName>
</protein>
<evidence type="ECO:0000256" key="2">
    <source>
        <dbReference type="SAM" id="MobiDB-lite"/>
    </source>
</evidence>
<organism evidence="4 5">
    <name type="scientific">Aurantimonas endophytica</name>
    <dbReference type="NCBI Taxonomy" id="1522175"/>
    <lineage>
        <taxon>Bacteria</taxon>
        <taxon>Pseudomonadati</taxon>
        <taxon>Pseudomonadota</taxon>
        <taxon>Alphaproteobacteria</taxon>
        <taxon>Hyphomicrobiales</taxon>
        <taxon>Aurantimonadaceae</taxon>
        <taxon>Aurantimonas</taxon>
    </lineage>
</organism>
<name>A0A7W6HI55_9HYPH</name>
<dbReference type="Gene3D" id="3.40.50.410">
    <property type="entry name" value="von Willebrand factor, type A domain"/>
    <property type="match status" value="1"/>
</dbReference>